<dbReference type="PROSITE" id="PS00697">
    <property type="entry name" value="DNA_LIGASE_A1"/>
    <property type="match status" value="1"/>
</dbReference>
<evidence type="ECO:0000256" key="5">
    <source>
        <dbReference type="ARBA" id="ARBA00022618"/>
    </source>
</evidence>
<dbReference type="PANTHER" id="PTHR45674:SF7">
    <property type="entry name" value="DNA LIGASE"/>
    <property type="match status" value="1"/>
</dbReference>
<dbReference type="GO" id="GO:0006281">
    <property type="term" value="P:DNA repair"/>
    <property type="evidence" value="ECO:0007669"/>
    <property type="project" value="UniProtKB-UniRule"/>
</dbReference>
<comment type="caution">
    <text evidence="18">The sequence shown here is derived from an EMBL/GenBank/DDBJ whole genome shotgun (WGS) entry which is preliminary data.</text>
</comment>
<dbReference type="STRING" id="1776334.APZ16_02305"/>
<dbReference type="GO" id="GO:0071897">
    <property type="term" value="P:DNA biosynthetic process"/>
    <property type="evidence" value="ECO:0007669"/>
    <property type="project" value="InterPro"/>
</dbReference>
<evidence type="ECO:0000256" key="9">
    <source>
        <dbReference type="ARBA" id="ARBA00022763"/>
    </source>
</evidence>
<dbReference type="InterPro" id="IPR022865">
    <property type="entry name" value="DNA_ligae_ATP-dep_bac/arc"/>
</dbReference>
<feature type="binding site" evidence="15">
    <location>
        <position position="420"/>
    </location>
    <ligand>
        <name>ATP</name>
        <dbReference type="ChEBI" id="CHEBI:30616"/>
    </ligand>
</feature>
<dbReference type="PROSITE" id="PS50160">
    <property type="entry name" value="DNA_LIGASE_A3"/>
    <property type="match status" value="1"/>
</dbReference>
<dbReference type="GO" id="GO:0006310">
    <property type="term" value="P:DNA recombination"/>
    <property type="evidence" value="ECO:0007669"/>
    <property type="project" value="UniProtKB-UniRule"/>
</dbReference>
<feature type="active site" description="N6-AMP-lysine intermediate" evidence="15">
    <location>
        <position position="252"/>
    </location>
</feature>
<feature type="binding site" evidence="15">
    <location>
        <position position="257"/>
    </location>
    <ligand>
        <name>ATP</name>
        <dbReference type="ChEBI" id="CHEBI:30616"/>
    </ligand>
</feature>
<dbReference type="Gene3D" id="3.30.470.30">
    <property type="entry name" value="DNA ligase/mRNA capping enzyme"/>
    <property type="match status" value="1"/>
</dbReference>
<dbReference type="InterPro" id="IPR012308">
    <property type="entry name" value="DNA_ligase_ATP-dep_N"/>
</dbReference>
<dbReference type="FunFam" id="2.40.50.140:FF:000163">
    <property type="entry name" value="Probable DNA ligase"/>
    <property type="match status" value="1"/>
</dbReference>
<evidence type="ECO:0000256" key="14">
    <source>
        <dbReference type="ARBA" id="ARBA00023306"/>
    </source>
</evidence>
<dbReference type="InterPro" id="IPR012340">
    <property type="entry name" value="NA-bd_OB-fold"/>
</dbReference>
<accession>A0A147JW23</accession>
<dbReference type="InterPro" id="IPR000977">
    <property type="entry name" value="DNA_ligase_ATP-dep"/>
</dbReference>
<dbReference type="InterPro" id="IPR036599">
    <property type="entry name" value="DNA_ligase_N_sf"/>
</dbReference>
<evidence type="ECO:0000256" key="6">
    <source>
        <dbReference type="ARBA" id="ARBA00022705"/>
    </source>
</evidence>
<gene>
    <name evidence="15" type="primary">lig</name>
    <name evidence="18" type="ORF">APZ16_02305</name>
</gene>
<evidence type="ECO:0000256" key="11">
    <source>
        <dbReference type="ARBA" id="ARBA00022842"/>
    </source>
</evidence>
<keyword evidence="9 15" id="KW-0227">DNA damage</keyword>
<dbReference type="InterPro" id="IPR012309">
    <property type="entry name" value="DNA_ligase_ATP-dep_C"/>
</dbReference>
<evidence type="ECO:0000256" key="12">
    <source>
        <dbReference type="ARBA" id="ARBA00023172"/>
    </source>
</evidence>
<evidence type="ECO:0000256" key="1">
    <source>
        <dbReference type="ARBA" id="ARBA00001946"/>
    </source>
</evidence>
<protein>
    <recommendedName>
        <fullName evidence="3 15">DNA ligase</fullName>
        <ecNumber evidence="15">6.5.1.1</ecNumber>
    </recommendedName>
    <alternativeName>
        <fullName evidence="15">Polydeoxyribonucleotide synthase [ATP]</fullName>
    </alternativeName>
</protein>
<comment type="catalytic activity">
    <reaction evidence="15">
        <text>ATP + (deoxyribonucleotide)n-3'-hydroxyl + 5'-phospho-(deoxyribonucleotide)m = (deoxyribonucleotide)n+m + AMP + diphosphate.</text>
        <dbReference type="EC" id="6.5.1.1"/>
    </reaction>
</comment>
<evidence type="ECO:0000256" key="16">
    <source>
        <dbReference type="RuleBase" id="RU004196"/>
    </source>
</evidence>
<keyword evidence="7 15" id="KW-0479">Metal-binding</keyword>
<dbReference type="GO" id="GO:0051301">
    <property type="term" value="P:cell division"/>
    <property type="evidence" value="ECO:0007669"/>
    <property type="project" value="UniProtKB-KW"/>
</dbReference>
<keyword evidence="10 15" id="KW-0067">ATP-binding</keyword>
<dbReference type="FunFam" id="3.30.470.30:FF:000012">
    <property type="entry name" value="Probable DNA ligase"/>
    <property type="match status" value="1"/>
</dbReference>
<dbReference type="InterPro" id="IPR012310">
    <property type="entry name" value="DNA_ligase_ATP-dep_cent"/>
</dbReference>
<feature type="domain" description="ATP-dependent DNA ligase family profile" evidence="17">
    <location>
        <begin position="330"/>
        <end position="455"/>
    </location>
</feature>
<dbReference type="GO" id="GO:0005524">
    <property type="term" value="F:ATP binding"/>
    <property type="evidence" value="ECO:0007669"/>
    <property type="project" value="UniProtKB-UniRule"/>
</dbReference>
<dbReference type="CDD" id="cd07901">
    <property type="entry name" value="Adenylation_DNA_ligase_Arch_LigB"/>
    <property type="match status" value="1"/>
</dbReference>
<keyword evidence="8 15" id="KW-0547">Nucleotide-binding</keyword>
<feature type="binding site" evidence="15">
    <location>
        <position position="272"/>
    </location>
    <ligand>
        <name>ATP</name>
        <dbReference type="ChEBI" id="CHEBI:30616"/>
    </ligand>
</feature>
<comment type="cofactor">
    <cofactor evidence="1 15">
        <name>Mg(2+)</name>
        <dbReference type="ChEBI" id="CHEBI:18420"/>
    </cofactor>
</comment>
<dbReference type="SUPFAM" id="SSF50249">
    <property type="entry name" value="Nucleic acid-binding proteins"/>
    <property type="match status" value="1"/>
</dbReference>
<keyword evidence="13 15" id="KW-0234">DNA repair</keyword>
<evidence type="ECO:0000313" key="18">
    <source>
        <dbReference type="EMBL" id="KUO40693.1"/>
    </source>
</evidence>
<dbReference type="Gene3D" id="1.10.3260.10">
    <property type="entry name" value="DNA ligase, ATP-dependent, N-terminal domain"/>
    <property type="match status" value="1"/>
</dbReference>
<dbReference type="GO" id="GO:0006273">
    <property type="term" value="P:lagging strand elongation"/>
    <property type="evidence" value="ECO:0007669"/>
    <property type="project" value="TreeGrafter"/>
</dbReference>
<evidence type="ECO:0000259" key="17">
    <source>
        <dbReference type="PROSITE" id="PS50160"/>
    </source>
</evidence>
<feature type="binding site" evidence="15">
    <location>
        <position position="414"/>
    </location>
    <ligand>
        <name>ATP</name>
        <dbReference type="ChEBI" id="CHEBI:30616"/>
    </ligand>
</feature>
<keyword evidence="5 15" id="KW-0132">Cell division</keyword>
<sequence length="560" mass="63959">MIFRSLAELCEKIEKTTKRSEMIKLTSDFLRQLNQVEIEPAVCMLLGRPFPNTSEERLDVSWATLVDIIYRITGASRRELDAAFAKSGDIGTTTAILFASKKVKRQQLFFERPLQLLEVREILRKVAKLRGAGARRKKQRMIEGLLNRCDPLEAKYVVKIIIGEMRTGFQEGLMEMAVARAFKVPVNLVRRASMFAGDISIVASIAAKSGEEGLRNIGPAPMRPIKPMLAQVVQDIEEAIRIHGGMTSFEYKLDGARVQIHKLGNEIRIFSRRLSDVTTSLPEIVDLASRELKANEAIVEGEVIAVDKWGSPLPFQSLLQRFRREREVERMIREIPVKLQLFDLLYLDGRSLVDLPYEERRERLKSIAGEIELTEQMMTSRPDVGKDFLERAMRAGHEGLMAKRPGSPYTPGIRGKLWLKIKPTLEPLDLVIVGAEFGYGRRHEWLSDYYLAARDEATGKFEIIGKTFKGLTDEEIREMTRELQKLVVRAEGRRIWVLPKIVVEVTYNEIQRSPKYPSGMALRFARITQLRPDKSPIEADTLARVRQIFEGQIKRRRQSG</sequence>
<dbReference type="CDD" id="cd07972">
    <property type="entry name" value="OBF_DNA_ligase_Arch_LigB"/>
    <property type="match status" value="1"/>
</dbReference>
<dbReference type="AlphaFoldDB" id="A0A147JW23"/>
<dbReference type="Pfam" id="PF04675">
    <property type="entry name" value="DNA_ligase_A_N"/>
    <property type="match status" value="1"/>
</dbReference>
<evidence type="ECO:0000256" key="10">
    <source>
        <dbReference type="ARBA" id="ARBA00022840"/>
    </source>
</evidence>
<evidence type="ECO:0000256" key="15">
    <source>
        <dbReference type="HAMAP-Rule" id="MF_00407"/>
    </source>
</evidence>
<dbReference type="EC" id="6.5.1.1" evidence="15"/>
<evidence type="ECO:0000256" key="3">
    <source>
        <dbReference type="ARBA" id="ARBA00013308"/>
    </source>
</evidence>
<dbReference type="Pfam" id="PF04679">
    <property type="entry name" value="DNA_ligase_A_C"/>
    <property type="match status" value="1"/>
</dbReference>
<dbReference type="InterPro" id="IPR016059">
    <property type="entry name" value="DNA_ligase_ATP-dep_CS"/>
</dbReference>
<dbReference type="Pfam" id="PF01068">
    <property type="entry name" value="DNA_ligase_A_M"/>
    <property type="match status" value="1"/>
</dbReference>
<dbReference type="GO" id="GO:0003677">
    <property type="term" value="F:DNA binding"/>
    <property type="evidence" value="ECO:0007669"/>
    <property type="project" value="InterPro"/>
</dbReference>
<organism evidence="18 19">
    <name type="scientific">Hadarchaeum yellowstonense</name>
    <dbReference type="NCBI Taxonomy" id="1776334"/>
    <lineage>
        <taxon>Archaea</taxon>
        <taxon>Methanobacteriati</taxon>
        <taxon>Candidatus Hadarchaeota</taxon>
        <taxon>Candidatus Hadarchaeia</taxon>
        <taxon>Candidatus Hadarchaeales</taxon>
        <taxon>Candidatus Hadarchaeaceae</taxon>
        <taxon>Candidatus Hadarchaeum</taxon>
    </lineage>
</organism>
<dbReference type="NCBIfam" id="TIGR00574">
    <property type="entry name" value="dnl1"/>
    <property type="match status" value="1"/>
</dbReference>
<dbReference type="GO" id="GO:0003910">
    <property type="term" value="F:DNA ligase (ATP) activity"/>
    <property type="evidence" value="ECO:0007669"/>
    <property type="project" value="UniProtKB-UniRule"/>
</dbReference>
<dbReference type="Gene3D" id="2.40.50.140">
    <property type="entry name" value="Nucleic acid-binding proteins"/>
    <property type="match status" value="1"/>
</dbReference>
<dbReference type="EMBL" id="LQMQ01000037">
    <property type="protein sequence ID" value="KUO40693.1"/>
    <property type="molecule type" value="Genomic_DNA"/>
</dbReference>
<feature type="binding site" evidence="15">
    <location>
        <position position="342"/>
    </location>
    <ligand>
        <name>ATP</name>
        <dbReference type="ChEBI" id="CHEBI:30616"/>
    </ligand>
</feature>
<dbReference type="HAMAP" id="MF_00407">
    <property type="entry name" value="DNA_ligase"/>
    <property type="match status" value="1"/>
</dbReference>
<keyword evidence="6 15" id="KW-0235">DNA replication</keyword>
<dbReference type="InterPro" id="IPR050191">
    <property type="entry name" value="ATP-dep_DNA_ligase"/>
</dbReference>
<evidence type="ECO:0000256" key="4">
    <source>
        <dbReference type="ARBA" id="ARBA00022598"/>
    </source>
</evidence>
<keyword evidence="12 15" id="KW-0233">DNA recombination</keyword>
<evidence type="ECO:0000313" key="19">
    <source>
        <dbReference type="Proteomes" id="UP000074294"/>
    </source>
</evidence>
<comment type="function">
    <text evidence="15">DNA ligase that seals nicks in double-stranded DNA during DNA replication, DNA recombination and DNA repair.</text>
</comment>
<evidence type="ECO:0000256" key="2">
    <source>
        <dbReference type="ARBA" id="ARBA00007572"/>
    </source>
</evidence>
<comment type="similarity">
    <text evidence="2 15 16">Belongs to the ATP-dependent DNA ligase family.</text>
</comment>
<feature type="binding site" evidence="15">
    <location>
        <position position="302"/>
    </location>
    <ligand>
        <name>ATP</name>
        <dbReference type="ChEBI" id="CHEBI:30616"/>
    </ligand>
</feature>
<dbReference type="PANTHER" id="PTHR45674">
    <property type="entry name" value="DNA LIGASE 1/3 FAMILY MEMBER"/>
    <property type="match status" value="1"/>
</dbReference>
<keyword evidence="11 15" id="KW-0460">Magnesium</keyword>
<keyword evidence="14 15" id="KW-0131">Cell cycle</keyword>
<dbReference type="Proteomes" id="UP000074294">
    <property type="component" value="Unassembled WGS sequence"/>
</dbReference>
<dbReference type="GO" id="GO:0046872">
    <property type="term" value="F:metal ion binding"/>
    <property type="evidence" value="ECO:0007669"/>
    <property type="project" value="UniProtKB-KW"/>
</dbReference>
<evidence type="ECO:0000256" key="7">
    <source>
        <dbReference type="ARBA" id="ARBA00022723"/>
    </source>
</evidence>
<dbReference type="SUPFAM" id="SSF56091">
    <property type="entry name" value="DNA ligase/mRNA capping enzyme, catalytic domain"/>
    <property type="match status" value="1"/>
</dbReference>
<feature type="binding site" evidence="15">
    <location>
        <position position="250"/>
    </location>
    <ligand>
        <name>ATP</name>
        <dbReference type="ChEBI" id="CHEBI:30616"/>
    </ligand>
</feature>
<dbReference type="SUPFAM" id="SSF117018">
    <property type="entry name" value="ATP-dependent DNA ligase DNA-binding domain"/>
    <property type="match status" value="1"/>
</dbReference>
<dbReference type="PROSITE" id="PS00333">
    <property type="entry name" value="DNA_LIGASE_A2"/>
    <property type="match status" value="1"/>
</dbReference>
<name>A0A147JW23_HADYE</name>
<keyword evidence="4 15" id="KW-0436">Ligase</keyword>
<evidence type="ECO:0000256" key="8">
    <source>
        <dbReference type="ARBA" id="ARBA00022741"/>
    </source>
</evidence>
<reference evidence="18 19" key="1">
    <citation type="journal article" date="2016" name="Nat. Microbiol.">
        <title>Genomic inference of the metabolism of cosmopolitan subsurface Archaea, Hadesarchaea.</title>
        <authorList>
            <person name="Baker B.J."/>
            <person name="Saw J.H."/>
            <person name="Lind A.E."/>
            <person name="Lazar C.S."/>
            <person name="Hinrichs K.-U."/>
            <person name="Teske A.P."/>
            <person name="Ettema T.J."/>
        </authorList>
    </citation>
    <scope>NUCLEOTIDE SEQUENCE [LARGE SCALE GENOMIC DNA]</scope>
</reference>
<proteinExistence type="inferred from homology"/>
<evidence type="ECO:0000256" key="13">
    <source>
        <dbReference type="ARBA" id="ARBA00023204"/>
    </source>
</evidence>